<dbReference type="InterPro" id="IPR050129">
    <property type="entry name" value="Zn_alcohol_dh"/>
</dbReference>
<comment type="cofactor">
    <cofactor evidence="4">
        <name>Zn(2+)</name>
        <dbReference type="ChEBI" id="CHEBI:29105"/>
    </cofactor>
</comment>
<evidence type="ECO:0000313" key="7">
    <source>
        <dbReference type="EMBL" id="MBB6049907.1"/>
    </source>
</evidence>
<dbReference type="InterPro" id="IPR002328">
    <property type="entry name" value="ADH_Zn_CS"/>
</dbReference>
<evidence type="ECO:0000313" key="8">
    <source>
        <dbReference type="Proteomes" id="UP000520814"/>
    </source>
</evidence>
<dbReference type="GO" id="GO:0003939">
    <property type="term" value="F:L-iditol 2-dehydrogenase (NAD+) activity"/>
    <property type="evidence" value="ECO:0007669"/>
    <property type="project" value="UniProtKB-EC"/>
</dbReference>
<sequence length="339" mass="37269">MKAIYVETPNGTVSVREVEEPPLATDYDCRVAIPYGTICAGTDGHILHDRLPWEMPYPLVLGHESVGRVVSVGPKVRHFKIGDLVARVGTGPAADGSWNIGWGGFAEFGFCRDWKAMQEDGLDKALWDTYRINQVIPDDIPAEAGPLFITLRETLSYTQRLGIGEGTKLLIVGSGGNALAFVAHARRLGAAQIVVIGSAAREGVFREAGATGYVNYKALSEITEKFDKVIDTVGKESSSDDVLPFLADGATLGIYGLDDWEKLILRPARTTATFTIYQGSYDEPETHDQIVEGFRNGDYQRTWWTGEALFTLSTFHNALDAIERRELIKPLIRVNPEAH</sequence>
<evidence type="ECO:0000256" key="2">
    <source>
        <dbReference type="ARBA" id="ARBA00022833"/>
    </source>
</evidence>
<dbReference type="Gene3D" id="3.90.180.10">
    <property type="entry name" value="Medium-chain alcohol dehydrogenases, catalytic domain"/>
    <property type="match status" value="1"/>
</dbReference>
<evidence type="ECO:0000259" key="6">
    <source>
        <dbReference type="Pfam" id="PF08240"/>
    </source>
</evidence>
<dbReference type="Pfam" id="PF08240">
    <property type="entry name" value="ADH_N"/>
    <property type="match status" value="1"/>
</dbReference>
<dbReference type="SUPFAM" id="SSF51735">
    <property type="entry name" value="NAD(P)-binding Rossmann-fold domains"/>
    <property type="match status" value="1"/>
</dbReference>
<keyword evidence="1 4" id="KW-0479">Metal-binding</keyword>
<dbReference type="InterPro" id="IPR013154">
    <property type="entry name" value="ADH-like_N"/>
</dbReference>
<dbReference type="PANTHER" id="PTHR43401:SF2">
    <property type="entry name" value="L-THREONINE 3-DEHYDROGENASE"/>
    <property type="match status" value="1"/>
</dbReference>
<reference evidence="7 8" key="1">
    <citation type="submission" date="2020-08" db="EMBL/GenBank/DDBJ databases">
        <title>Genomic Encyclopedia of Type Strains, Phase IV (KMG-IV): sequencing the most valuable type-strain genomes for metagenomic binning, comparative biology and taxonomic classification.</title>
        <authorList>
            <person name="Goeker M."/>
        </authorList>
    </citation>
    <scope>NUCLEOTIDE SEQUENCE [LARGE SCALE GENOMIC DNA]</scope>
    <source>
        <strain evidence="7 8">DSM 23562</strain>
    </source>
</reference>
<dbReference type="PANTHER" id="PTHR43401">
    <property type="entry name" value="L-THREONINE 3-DEHYDROGENASE"/>
    <property type="match status" value="1"/>
</dbReference>
<dbReference type="InterPro" id="IPR013149">
    <property type="entry name" value="ADH-like_C"/>
</dbReference>
<protein>
    <submittedName>
        <fullName evidence="7">L-iditol 2-dehydrogenase</fullName>
        <ecNumber evidence="7">1.1.1.14</ecNumber>
    </submittedName>
</protein>
<name>A0A7W9W6U6_ARMRO</name>
<dbReference type="SUPFAM" id="SSF50129">
    <property type="entry name" value="GroES-like"/>
    <property type="match status" value="1"/>
</dbReference>
<organism evidence="7 8">
    <name type="scientific">Armatimonas rosea</name>
    <dbReference type="NCBI Taxonomy" id="685828"/>
    <lineage>
        <taxon>Bacteria</taxon>
        <taxon>Bacillati</taxon>
        <taxon>Armatimonadota</taxon>
        <taxon>Armatimonadia</taxon>
        <taxon>Armatimonadales</taxon>
        <taxon>Armatimonadaceae</taxon>
        <taxon>Armatimonas</taxon>
    </lineage>
</organism>
<keyword evidence="3 7" id="KW-0560">Oxidoreductase</keyword>
<proteinExistence type="inferred from homology"/>
<evidence type="ECO:0000256" key="4">
    <source>
        <dbReference type="RuleBase" id="RU361277"/>
    </source>
</evidence>
<keyword evidence="8" id="KW-1185">Reference proteome</keyword>
<dbReference type="Gene3D" id="3.40.50.720">
    <property type="entry name" value="NAD(P)-binding Rossmann-like Domain"/>
    <property type="match status" value="1"/>
</dbReference>
<feature type="domain" description="Alcohol dehydrogenase-like N-terminal" evidence="6">
    <location>
        <begin position="28"/>
        <end position="111"/>
    </location>
</feature>
<dbReference type="AlphaFoldDB" id="A0A7W9W6U6"/>
<dbReference type="PROSITE" id="PS00059">
    <property type="entry name" value="ADH_ZINC"/>
    <property type="match status" value="1"/>
</dbReference>
<keyword evidence="2 4" id="KW-0862">Zinc</keyword>
<dbReference type="Proteomes" id="UP000520814">
    <property type="component" value="Unassembled WGS sequence"/>
</dbReference>
<evidence type="ECO:0000259" key="5">
    <source>
        <dbReference type="Pfam" id="PF00107"/>
    </source>
</evidence>
<dbReference type="InterPro" id="IPR036291">
    <property type="entry name" value="NAD(P)-bd_dom_sf"/>
</dbReference>
<dbReference type="EMBL" id="JACHGW010000002">
    <property type="protein sequence ID" value="MBB6049907.1"/>
    <property type="molecule type" value="Genomic_DNA"/>
</dbReference>
<feature type="domain" description="Alcohol dehydrogenase-like C-terminal" evidence="5">
    <location>
        <begin position="179"/>
        <end position="269"/>
    </location>
</feature>
<comment type="similarity">
    <text evidence="4">Belongs to the zinc-containing alcohol dehydrogenase family.</text>
</comment>
<dbReference type="RefSeq" id="WP_184193862.1">
    <property type="nucleotide sequence ID" value="NZ_JACHGW010000002.1"/>
</dbReference>
<comment type="caution">
    <text evidence="7">The sequence shown here is derived from an EMBL/GenBank/DDBJ whole genome shotgun (WGS) entry which is preliminary data.</text>
</comment>
<gene>
    <name evidence="7" type="ORF">HNQ39_001698</name>
</gene>
<accession>A0A7W9W6U6</accession>
<dbReference type="InterPro" id="IPR011032">
    <property type="entry name" value="GroES-like_sf"/>
</dbReference>
<evidence type="ECO:0000256" key="3">
    <source>
        <dbReference type="ARBA" id="ARBA00023002"/>
    </source>
</evidence>
<dbReference type="Pfam" id="PF00107">
    <property type="entry name" value="ADH_zinc_N"/>
    <property type="match status" value="1"/>
</dbReference>
<dbReference type="GO" id="GO:0008270">
    <property type="term" value="F:zinc ion binding"/>
    <property type="evidence" value="ECO:0007669"/>
    <property type="project" value="InterPro"/>
</dbReference>
<evidence type="ECO:0000256" key="1">
    <source>
        <dbReference type="ARBA" id="ARBA00022723"/>
    </source>
</evidence>
<dbReference type="EC" id="1.1.1.14" evidence="7"/>